<name>A0A7U4E501_RUNSL</name>
<protein>
    <submittedName>
        <fullName evidence="1">Uncharacterized protein</fullName>
    </submittedName>
</protein>
<proteinExistence type="predicted"/>
<accession>A0A7U4E501</accession>
<dbReference type="EMBL" id="CP002859">
    <property type="protein sequence ID" value="AEI48056.1"/>
    <property type="molecule type" value="Genomic_DNA"/>
</dbReference>
<gene>
    <name evidence="1" type="ordered locus">Runsl_1631</name>
</gene>
<dbReference type="KEGG" id="rsi:Runsl_1631"/>
<reference evidence="2" key="1">
    <citation type="submission" date="2011-06" db="EMBL/GenBank/DDBJ databases">
        <title>The complete genome of chromosome of Runella slithyformis DSM 19594.</title>
        <authorList>
            <consortium name="US DOE Joint Genome Institute (JGI-PGF)"/>
            <person name="Lucas S."/>
            <person name="Han J."/>
            <person name="Lapidus A."/>
            <person name="Bruce D."/>
            <person name="Goodwin L."/>
            <person name="Pitluck S."/>
            <person name="Peters L."/>
            <person name="Kyrpides N."/>
            <person name="Mavromatis K."/>
            <person name="Ivanova N."/>
            <person name="Ovchinnikova G."/>
            <person name="Zhang X."/>
            <person name="Misra M."/>
            <person name="Detter J.C."/>
            <person name="Tapia R."/>
            <person name="Han C."/>
            <person name="Land M."/>
            <person name="Hauser L."/>
            <person name="Markowitz V."/>
            <person name="Cheng J.-F."/>
            <person name="Hugenholtz P."/>
            <person name="Woyke T."/>
            <person name="Wu D."/>
            <person name="Tindall B."/>
            <person name="Faehrich R."/>
            <person name="Brambilla E."/>
            <person name="Klenk H.-P."/>
            <person name="Eisen J.A."/>
        </authorList>
    </citation>
    <scope>NUCLEOTIDE SEQUENCE [LARGE SCALE GENOMIC DNA]</scope>
    <source>
        <strain evidence="2">ATCC 29530 / DSM 19594 / LMG 11500 / NCIMB 11436 / LSU 4</strain>
    </source>
</reference>
<evidence type="ECO:0000313" key="1">
    <source>
        <dbReference type="EMBL" id="AEI48056.1"/>
    </source>
</evidence>
<dbReference type="Proteomes" id="UP000000493">
    <property type="component" value="Chromosome"/>
</dbReference>
<keyword evidence="2" id="KW-1185">Reference proteome</keyword>
<evidence type="ECO:0000313" key="2">
    <source>
        <dbReference type="Proteomes" id="UP000000493"/>
    </source>
</evidence>
<reference evidence="1 2" key="2">
    <citation type="journal article" date="2012" name="Stand. Genomic Sci.">
        <title>Complete genome sequence of the aquatic bacterium Runella slithyformis type strain (LSU 4(T)).</title>
        <authorList>
            <person name="Copeland A."/>
            <person name="Zhang X."/>
            <person name="Misra M."/>
            <person name="Lapidus A."/>
            <person name="Nolan M."/>
            <person name="Lucas S."/>
            <person name="Deshpande S."/>
            <person name="Cheng J.F."/>
            <person name="Tapia R."/>
            <person name="Goodwin L.A."/>
            <person name="Pitluck S."/>
            <person name="Liolios K."/>
            <person name="Pagani I."/>
            <person name="Ivanova N."/>
            <person name="Mikhailova N."/>
            <person name="Pati A."/>
            <person name="Chen A."/>
            <person name="Palaniappan K."/>
            <person name="Land M."/>
            <person name="Hauser L."/>
            <person name="Pan C."/>
            <person name="Jeffries C.D."/>
            <person name="Detter J.C."/>
            <person name="Brambilla E.M."/>
            <person name="Rohde M."/>
            <person name="Djao O.D."/>
            <person name="Goker M."/>
            <person name="Sikorski J."/>
            <person name="Tindall B.J."/>
            <person name="Woyke T."/>
            <person name="Bristow J."/>
            <person name="Eisen J.A."/>
            <person name="Markowitz V."/>
            <person name="Hugenholtz P."/>
            <person name="Kyrpides N.C."/>
            <person name="Klenk H.P."/>
            <person name="Mavromatis K."/>
        </authorList>
    </citation>
    <scope>NUCLEOTIDE SEQUENCE [LARGE SCALE GENOMIC DNA]</scope>
    <source>
        <strain evidence="2">ATCC 29530 / DSM 19594 / LMG 11500 / NCIMB 11436 / LSU 4</strain>
    </source>
</reference>
<sequence>MPDYTQIFDGDCPITKPEFEAWHRQTVLEMVIETPNVTVGWAAKVLNFFLKTTVNVAGFGRPDLFKWIHPVIDKGLWEGIADAYKDRRDILEKTHYRQKVKDIVTYNDYQTIIEGLELIAQERGYLPVDVEEFWKEK</sequence>
<organism evidence="1 2">
    <name type="scientific">Runella slithyformis (strain ATCC 29530 / DSM 19594 / LMG 11500 / NCIMB 11436 / LSU 4)</name>
    <dbReference type="NCBI Taxonomy" id="761193"/>
    <lineage>
        <taxon>Bacteria</taxon>
        <taxon>Pseudomonadati</taxon>
        <taxon>Bacteroidota</taxon>
        <taxon>Cytophagia</taxon>
        <taxon>Cytophagales</taxon>
        <taxon>Spirosomataceae</taxon>
        <taxon>Runella</taxon>
    </lineage>
</organism>
<dbReference type="AlphaFoldDB" id="A0A7U4E501"/>